<dbReference type="Proteomes" id="UP000192578">
    <property type="component" value="Unassembled WGS sequence"/>
</dbReference>
<dbReference type="EMBL" id="MTYJ01000004">
    <property type="protein sequence ID" value="OQV25017.1"/>
    <property type="molecule type" value="Genomic_DNA"/>
</dbReference>
<dbReference type="Gene3D" id="2.90.10.30">
    <property type="match status" value="1"/>
</dbReference>
<organism evidence="3 4">
    <name type="scientific">Hypsibius exemplaris</name>
    <name type="common">Freshwater tardigrade</name>
    <dbReference type="NCBI Taxonomy" id="2072580"/>
    <lineage>
        <taxon>Eukaryota</taxon>
        <taxon>Metazoa</taxon>
        <taxon>Ecdysozoa</taxon>
        <taxon>Tardigrada</taxon>
        <taxon>Eutardigrada</taxon>
        <taxon>Parachela</taxon>
        <taxon>Hypsibioidea</taxon>
        <taxon>Hypsibiidae</taxon>
        <taxon>Hypsibius</taxon>
    </lineage>
</organism>
<name>A0A1W0XBY2_HYPEX</name>
<dbReference type="OrthoDB" id="1884773at2759"/>
<feature type="domain" description="Bulb-type lectin" evidence="2">
    <location>
        <begin position="128"/>
        <end position="245"/>
    </location>
</feature>
<protein>
    <recommendedName>
        <fullName evidence="2">Bulb-type lectin domain-containing protein</fullName>
    </recommendedName>
</protein>
<keyword evidence="4" id="KW-1185">Reference proteome</keyword>
<dbReference type="AlphaFoldDB" id="A0A1W0XBY2"/>
<dbReference type="InterPro" id="IPR036426">
    <property type="entry name" value="Bulb-type_lectin_dom_sf"/>
</dbReference>
<evidence type="ECO:0000259" key="2">
    <source>
        <dbReference type="PROSITE" id="PS50927"/>
    </source>
</evidence>
<sequence>MPDYSRVWTIMATLLICTAATGKAGCCNDNFSYCGSLLITHKQCGTNLTGVAYESSDLFRCNIDMDPIQLQSCPNGCELQTGNNVCKVSPTTTPIEQTRIPWERRLPPLPFLWFLNLKTAPTTTPIEQTLILSTHSLRCGQSLFSEHLKTELAMQMDGNLVLYKLRENKKRGDAVWETGTSKLMVKAIEAMVLESGDLVLLDVNGEKVWKLGTAGMKYAGSDLLVLDAGYICLAINATCLWKSTD</sequence>
<dbReference type="PROSITE" id="PS50927">
    <property type="entry name" value="BULB_LECTIN"/>
    <property type="match status" value="1"/>
</dbReference>
<feature type="signal peptide" evidence="1">
    <location>
        <begin position="1"/>
        <end position="24"/>
    </location>
</feature>
<gene>
    <name evidence="3" type="ORF">BV898_01224</name>
</gene>
<evidence type="ECO:0000313" key="3">
    <source>
        <dbReference type="EMBL" id="OQV25017.1"/>
    </source>
</evidence>
<accession>A0A1W0XBY2</accession>
<proteinExistence type="predicted"/>
<feature type="chain" id="PRO_5010726153" description="Bulb-type lectin domain-containing protein" evidence="1">
    <location>
        <begin position="25"/>
        <end position="245"/>
    </location>
</feature>
<keyword evidence="1" id="KW-0732">Signal</keyword>
<reference evidence="4" key="1">
    <citation type="submission" date="2017-01" db="EMBL/GenBank/DDBJ databases">
        <title>Comparative genomics of anhydrobiosis in the tardigrade Hypsibius dujardini.</title>
        <authorList>
            <person name="Yoshida Y."/>
            <person name="Koutsovoulos G."/>
            <person name="Laetsch D."/>
            <person name="Stevens L."/>
            <person name="Kumar S."/>
            <person name="Horikawa D."/>
            <person name="Ishino K."/>
            <person name="Komine S."/>
            <person name="Tomita M."/>
            <person name="Blaxter M."/>
            <person name="Arakawa K."/>
        </authorList>
    </citation>
    <scope>NUCLEOTIDE SEQUENCE [LARGE SCALE GENOMIC DNA]</scope>
    <source>
        <strain evidence="4">Z151</strain>
    </source>
</reference>
<evidence type="ECO:0000256" key="1">
    <source>
        <dbReference type="SAM" id="SignalP"/>
    </source>
</evidence>
<dbReference type="InterPro" id="IPR001480">
    <property type="entry name" value="Bulb-type_lectin_dom"/>
</dbReference>
<evidence type="ECO:0000313" key="4">
    <source>
        <dbReference type="Proteomes" id="UP000192578"/>
    </source>
</evidence>
<dbReference type="SUPFAM" id="SSF51110">
    <property type="entry name" value="alpha-D-mannose-specific plant lectins"/>
    <property type="match status" value="1"/>
</dbReference>
<comment type="caution">
    <text evidence="3">The sequence shown here is derived from an EMBL/GenBank/DDBJ whole genome shotgun (WGS) entry which is preliminary data.</text>
</comment>